<evidence type="ECO:0000313" key="3">
    <source>
        <dbReference type="EMBL" id="MFH4976114.1"/>
    </source>
</evidence>
<feature type="compositionally biased region" description="Basic and acidic residues" evidence="1">
    <location>
        <begin position="874"/>
        <end position="917"/>
    </location>
</feature>
<dbReference type="Proteomes" id="UP001608902">
    <property type="component" value="Unassembled WGS sequence"/>
</dbReference>
<sequence length="980" mass="114740">MNCKRLVGLLFAYFRSDGTTRLLLELFLIFIKFQFSKEAIFEPELSSKQCSNYHFPHFSEGFRIFTITDDRLLCISDNIKTKNKLLERCDRKDRNPNFVDMPASFRDNPSMLLNKVIVGTIGNQIEVFVLALMNENKYNLKRRSKKPAQWIDYFHNFYLLPKGLQYSGLRLYNQNFTHLFGVFLSPLQTQPVLFDDTLFFRVTHWWSNYAVKVLRDGFKPVVLTVDRFIRNEKYENFLQRYEPPVISKESGYRWHATRSSQCFYETDEFVDYYYERVSNLPNISSYRSYFGRRTTADNQTLPFLFPKGTKIFVGVNGIVIAYMITYKLNNLDELYDEISYTFHGQMKNDSQVEIAEANKSVIAVLSNKTAIYVKLWDPQISPEHPVEILDFNDARILPLYGRIGRGIHFTVQHHTPFLYIYKEADLTYRVNLSDVISGNSKVNVTIPDENIMDSYPRQCDLLHKICRYYGNRAPLHQRKNRTIVRTFHGVEINAYNQWTQQVETNELRTSFKLDSLMMVEEDDLLTLRTTRWTISFSDLHVQFHACNCGKNTSEARSETSKVSIEIRKQLCYEIVRILYDQSRDLLVYIGRIPVESETYVISSKGKTADFEEIMTVIEQQPAAVFSDVWHDGFILLKEFKYSKGNYKAYEYQFQKGDVLHEIELDRVQFFGVYMGSFNVAPINSGQGKKDEEGMIVDPRWQLTPLIEELNFINPEKFEYSYQRSLTGCGITHSERPYFKAFVMMVGFDIYLTSLLLALILLHRIVVIPYLRRDTIRQCIRIIRIRRRIKALRLERFKKRLAKLDNEVRIRYLAKRRKILAEKRKKKLERAAQLKAARRKTRNNEEEEVEKEDIPSLSDMESEGEAEEGASLDISRFEEEEKEKAEKQKETEKQNEHSTKPEEIRKEGKEESSSKPKYEAPVPQSKDEGSVTTERTTKVDVTQPDESEAHAASHVEREVGVSPVVSGGIRTMITKSETERR</sequence>
<keyword evidence="2" id="KW-0472">Membrane</keyword>
<keyword evidence="2" id="KW-0812">Transmembrane</keyword>
<protein>
    <submittedName>
        <fullName evidence="3">Uncharacterized protein</fullName>
    </submittedName>
</protein>
<accession>A0ABD6EFI8</accession>
<evidence type="ECO:0000256" key="2">
    <source>
        <dbReference type="SAM" id="Phobius"/>
    </source>
</evidence>
<feature type="compositionally biased region" description="Basic and acidic residues" evidence="1">
    <location>
        <begin position="946"/>
        <end position="958"/>
    </location>
</feature>
<feature type="compositionally biased region" description="Acidic residues" evidence="1">
    <location>
        <begin position="859"/>
        <end position="869"/>
    </location>
</feature>
<proteinExistence type="predicted"/>
<feature type="transmembrane region" description="Helical" evidence="2">
    <location>
        <begin position="740"/>
        <end position="761"/>
    </location>
</feature>
<feature type="region of interest" description="Disordered" evidence="1">
    <location>
        <begin position="831"/>
        <end position="980"/>
    </location>
</feature>
<keyword evidence="4" id="KW-1185">Reference proteome</keyword>
<evidence type="ECO:0000313" key="4">
    <source>
        <dbReference type="Proteomes" id="UP001608902"/>
    </source>
</evidence>
<keyword evidence="2" id="KW-1133">Transmembrane helix</keyword>
<name>A0ABD6EFI8_9BILA</name>
<gene>
    <name evidence="3" type="ORF">AB6A40_002823</name>
</gene>
<dbReference type="AlphaFoldDB" id="A0ABD6EFI8"/>
<reference evidence="3 4" key="1">
    <citation type="submission" date="2024-08" db="EMBL/GenBank/DDBJ databases">
        <title>Gnathostoma spinigerum genome.</title>
        <authorList>
            <person name="Gonzalez-Bertolin B."/>
            <person name="Monzon S."/>
            <person name="Zaballos A."/>
            <person name="Jimenez P."/>
            <person name="Dekumyoy P."/>
            <person name="Varona S."/>
            <person name="Cuesta I."/>
            <person name="Sumanam S."/>
            <person name="Adisakwattana P."/>
            <person name="Gasser R.B."/>
            <person name="Hernandez-Gonzalez A."/>
            <person name="Young N.D."/>
            <person name="Perteguer M.J."/>
        </authorList>
    </citation>
    <scope>NUCLEOTIDE SEQUENCE [LARGE SCALE GENOMIC DNA]</scope>
    <source>
        <strain evidence="3">AL3</strain>
        <tissue evidence="3">Liver</tissue>
    </source>
</reference>
<organism evidence="3 4">
    <name type="scientific">Gnathostoma spinigerum</name>
    <dbReference type="NCBI Taxonomy" id="75299"/>
    <lineage>
        <taxon>Eukaryota</taxon>
        <taxon>Metazoa</taxon>
        <taxon>Ecdysozoa</taxon>
        <taxon>Nematoda</taxon>
        <taxon>Chromadorea</taxon>
        <taxon>Rhabditida</taxon>
        <taxon>Spirurina</taxon>
        <taxon>Gnathostomatomorpha</taxon>
        <taxon>Gnathostomatoidea</taxon>
        <taxon>Gnathostomatidae</taxon>
        <taxon>Gnathostoma</taxon>
    </lineage>
</organism>
<comment type="caution">
    <text evidence="3">The sequence shown here is derived from an EMBL/GenBank/DDBJ whole genome shotgun (WGS) entry which is preliminary data.</text>
</comment>
<dbReference type="EMBL" id="JBGFUD010001324">
    <property type="protein sequence ID" value="MFH4976114.1"/>
    <property type="molecule type" value="Genomic_DNA"/>
</dbReference>
<evidence type="ECO:0000256" key="1">
    <source>
        <dbReference type="SAM" id="MobiDB-lite"/>
    </source>
</evidence>